<dbReference type="AlphaFoldDB" id="A0ABC8L6R6"/>
<organism evidence="2 3">
    <name type="scientific">Eruca vesicaria subsp. sativa</name>
    <name type="common">Garden rocket</name>
    <name type="synonym">Eruca sativa</name>
    <dbReference type="NCBI Taxonomy" id="29727"/>
    <lineage>
        <taxon>Eukaryota</taxon>
        <taxon>Viridiplantae</taxon>
        <taxon>Streptophyta</taxon>
        <taxon>Embryophyta</taxon>
        <taxon>Tracheophyta</taxon>
        <taxon>Spermatophyta</taxon>
        <taxon>Magnoliopsida</taxon>
        <taxon>eudicotyledons</taxon>
        <taxon>Gunneridae</taxon>
        <taxon>Pentapetalae</taxon>
        <taxon>rosids</taxon>
        <taxon>malvids</taxon>
        <taxon>Brassicales</taxon>
        <taxon>Brassicaceae</taxon>
        <taxon>Brassiceae</taxon>
        <taxon>Eruca</taxon>
    </lineage>
</organism>
<comment type="caution">
    <text evidence="2">The sequence shown here is derived from an EMBL/GenBank/DDBJ whole genome shotgun (WGS) entry which is preliminary data.</text>
</comment>
<feature type="compositionally biased region" description="Low complexity" evidence="1">
    <location>
        <begin position="281"/>
        <end position="294"/>
    </location>
</feature>
<proteinExistence type="predicted"/>
<feature type="compositionally biased region" description="Basic and acidic residues" evidence="1">
    <location>
        <begin position="363"/>
        <end position="372"/>
    </location>
</feature>
<evidence type="ECO:0000256" key="1">
    <source>
        <dbReference type="SAM" id="MobiDB-lite"/>
    </source>
</evidence>
<keyword evidence="3" id="KW-1185">Reference proteome</keyword>
<feature type="region of interest" description="Disordered" evidence="1">
    <location>
        <begin position="340"/>
        <end position="377"/>
    </location>
</feature>
<reference evidence="2 3" key="1">
    <citation type="submission" date="2022-03" db="EMBL/GenBank/DDBJ databases">
        <authorList>
            <person name="Macdonald S."/>
            <person name="Ahmed S."/>
            <person name="Newling K."/>
        </authorList>
    </citation>
    <scope>NUCLEOTIDE SEQUENCE [LARGE SCALE GENOMIC DNA]</scope>
</reference>
<gene>
    <name evidence="2" type="ORF">ERUC_LOCUS29880</name>
</gene>
<dbReference type="EMBL" id="CAKOAT010377822">
    <property type="protein sequence ID" value="CAH8364124.1"/>
    <property type="molecule type" value="Genomic_DNA"/>
</dbReference>
<accession>A0ABC8L6R6</accession>
<feature type="region of interest" description="Disordered" evidence="1">
    <location>
        <begin position="281"/>
        <end position="303"/>
    </location>
</feature>
<evidence type="ECO:0000313" key="3">
    <source>
        <dbReference type="Proteomes" id="UP001642260"/>
    </source>
</evidence>
<dbReference type="Proteomes" id="UP001642260">
    <property type="component" value="Unassembled WGS sequence"/>
</dbReference>
<name>A0ABC8L6R6_ERUVS</name>
<sequence>MTTSRRRREGKDPVIVYCLSGCTHLIVQPMMEPGEEVPEGWGEWDDEIDDRRVKYMVGLIEGGHSFKKSEWGGGDTQEKLYDHEAQMALKKRKREVACVKKLELGGPPLKQKRLSTYFGKRPVVDGEECEKCCERIAKLEKTVSWMMKRMPRRKRCGTTPKKDVFLGGKSLGKRRFKNSPGKKDEPFIADDIGGGEIVRSVDIGRLHSDGGNDVGDVSGDVNELGTVPDVEGTFVDEDEEAGGSIDGEEFKDRVDDVEVSVDSEENVVREDEKVGVDVVEPSGEVDVEGSSSEGNPDVLAPLKEGDGVPIQWIEQGVSGLRGTGGSSALGVSSVGVSKFTDVSVSSPGPCTEKGEGANDDDVEKTPSEEKPQEGATGLELQCTGVSKITDLSDSSPCPRSEKHRPAESEANLASLLLAKEPFTLSQIVPSVEDADYSYFEKVLLENPKVLHLGAGKYDLDNQFFLDLAASQKWVSSKFI</sequence>
<protein>
    <submittedName>
        <fullName evidence="2">Uncharacterized protein</fullName>
    </submittedName>
</protein>
<evidence type="ECO:0000313" key="2">
    <source>
        <dbReference type="EMBL" id="CAH8364124.1"/>
    </source>
</evidence>